<dbReference type="GO" id="GO:0016787">
    <property type="term" value="F:hydrolase activity"/>
    <property type="evidence" value="ECO:0007669"/>
    <property type="project" value="UniProtKB-KW"/>
</dbReference>
<evidence type="ECO:0000256" key="6">
    <source>
        <dbReference type="ARBA" id="ARBA00024207"/>
    </source>
</evidence>
<dbReference type="GO" id="GO:0110001">
    <property type="term" value="C:toxin-antitoxin complex"/>
    <property type="evidence" value="ECO:0007669"/>
    <property type="project" value="InterPro"/>
</dbReference>
<comment type="similarity">
    <text evidence="6">Belongs to the HepT RNase toxin family.</text>
</comment>
<dbReference type="GO" id="GO:0004540">
    <property type="term" value="F:RNA nuclease activity"/>
    <property type="evidence" value="ECO:0007669"/>
    <property type="project" value="InterPro"/>
</dbReference>
<dbReference type="AlphaFoldDB" id="B8G893"/>
<dbReference type="PANTHER" id="PTHR34139:SF1">
    <property type="entry name" value="RNASE MJ1380-RELATED"/>
    <property type="match status" value="1"/>
</dbReference>
<organism evidence="7 8">
    <name type="scientific">Chloroflexus aggregans (strain MD-66 / DSM 9485)</name>
    <dbReference type="NCBI Taxonomy" id="326427"/>
    <lineage>
        <taxon>Bacteria</taxon>
        <taxon>Bacillati</taxon>
        <taxon>Chloroflexota</taxon>
        <taxon>Chloroflexia</taxon>
        <taxon>Chloroflexales</taxon>
        <taxon>Chloroflexineae</taxon>
        <taxon>Chloroflexaceae</taxon>
        <taxon>Chloroflexus</taxon>
    </lineage>
</organism>
<evidence type="ECO:0000256" key="5">
    <source>
        <dbReference type="ARBA" id="ARBA00022801"/>
    </source>
</evidence>
<dbReference type="InterPro" id="IPR008201">
    <property type="entry name" value="HepT-like"/>
</dbReference>
<proteinExistence type="inferred from homology"/>
<dbReference type="PANTHER" id="PTHR34139">
    <property type="entry name" value="UPF0331 PROTEIN MJ0127"/>
    <property type="match status" value="1"/>
</dbReference>
<keyword evidence="8" id="KW-1185">Reference proteome</keyword>
<name>B8G893_CHLAD</name>
<keyword evidence="3" id="KW-0540">Nuclease</keyword>
<keyword evidence="5" id="KW-0378">Hydrolase</keyword>
<evidence type="ECO:0000256" key="3">
    <source>
        <dbReference type="ARBA" id="ARBA00022722"/>
    </source>
</evidence>
<evidence type="ECO:0000256" key="1">
    <source>
        <dbReference type="ARBA" id="ARBA00022553"/>
    </source>
</evidence>
<sequence>MRDPKERLRAILDAISRIGRYAARGQAAFEQEERIQTEVVYHMQLIGEAAVRLGNAVHESHPEIPWAQIVAMRNVVVHEYFGVDLQEVWRTVERDLPVLKQQVEALVKRLEEQGYGG</sequence>
<accession>B8G893</accession>
<protein>
    <recommendedName>
        <fullName evidence="9">DUF86 domain-containing protein</fullName>
    </recommendedName>
</protein>
<evidence type="ECO:0008006" key="9">
    <source>
        <dbReference type="Google" id="ProtNLM"/>
    </source>
</evidence>
<dbReference type="HOGENOM" id="CLU_142825_3_3_0"/>
<keyword evidence="2" id="KW-1277">Toxin-antitoxin system</keyword>
<dbReference type="EMBL" id="CP001337">
    <property type="protein sequence ID" value="ACL26147.1"/>
    <property type="molecule type" value="Genomic_DNA"/>
</dbReference>
<dbReference type="Proteomes" id="UP000002508">
    <property type="component" value="Chromosome"/>
</dbReference>
<reference evidence="7" key="1">
    <citation type="submission" date="2008-12" db="EMBL/GenBank/DDBJ databases">
        <title>Complete sequence of Chloroflexus aggregans DSM 9485.</title>
        <authorList>
            <consortium name="US DOE Joint Genome Institute"/>
            <person name="Lucas S."/>
            <person name="Copeland A."/>
            <person name="Lapidus A."/>
            <person name="Glavina del Rio T."/>
            <person name="Dalin E."/>
            <person name="Tice H."/>
            <person name="Pitluck S."/>
            <person name="Foster B."/>
            <person name="Larimer F."/>
            <person name="Land M."/>
            <person name="Hauser L."/>
            <person name="Kyrpides N."/>
            <person name="Mikhailova N."/>
            <person name="Bryant D."/>
            <person name="Richardson P."/>
        </authorList>
    </citation>
    <scope>NUCLEOTIDE SEQUENCE</scope>
    <source>
        <strain evidence="7">DSM 9485</strain>
    </source>
</reference>
<dbReference type="Pfam" id="PF01934">
    <property type="entry name" value="HepT-like"/>
    <property type="match status" value="1"/>
</dbReference>
<dbReference type="InterPro" id="IPR037038">
    <property type="entry name" value="HepT-like_sf"/>
</dbReference>
<keyword evidence="4" id="KW-0547">Nucleotide-binding</keyword>
<dbReference type="STRING" id="326427.Cagg_3298"/>
<evidence type="ECO:0000313" key="7">
    <source>
        <dbReference type="EMBL" id="ACL26147.1"/>
    </source>
</evidence>
<evidence type="ECO:0000256" key="2">
    <source>
        <dbReference type="ARBA" id="ARBA00022649"/>
    </source>
</evidence>
<dbReference type="KEGG" id="cag:Cagg_3298"/>
<gene>
    <name evidence="7" type="ordered locus">Cagg_3298</name>
</gene>
<evidence type="ECO:0000313" key="8">
    <source>
        <dbReference type="Proteomes" id="UP000002508"/>
    </source>
</evidence>
<keyword evidence="1" id="KW-0597">Phosphoprotein</keyword>
<dbReference type="InterPro" id="IPR051813">
    <property type="entry name" value="HepT_RNase_toxin"/>
</dbReference>
<dbReference type="Gene3D" id="1.20.120.580">
    <property type="entry name" value="bsu32300-like"/>
    <property type="match status" value="1"/>
</dbReference>
<dbReference type="RefSeq" id="WP_015941994.1">
    <property type="nucleotide sequence ID" value="NC_011831.1"/>
</dbReference>
<dbReference type="OrthoDB" id="159782at2"/>
<dbReference type="eggNOG" id="COG2361">
    <property type="taxonomic scope" value="Bacteria"/>
</dbReference>
<evidence type="ECO:0000256" key="4">
    <source>
        <dbReference type="ARBA" id="ARBA00022741"/>
    </source>
</evidence>
<dbReference type="GO" id="GO:0000166">
    <property type="term" value="F:nucleotide binding"/>
    <property type="evidence" value="ECO:0007669"/>
    <property type="project" value="UniProtKB-KW"/>
</dbReference>